<comment type="caution">
    <text evidence="1">The sequence shown here is derived from an EMBL/GenBank/DDBJ whole genome shotgun (WGS) entry which is preliminary data.</text>
</comment>
<evidence type="ECO:0000313" key="1">
    <source>
        <dbReference type="EMBL" id="TLD01477.1"/>
    </source>
</evidence>
<dbReference type="Proteomes" id="UP000306509">
    <property type="component" value="Unassembled WGS sequence"/>
</dbReference>
<reference evidence="1 2" key="1">
    <citation type="journal article" date="2019" name="Anaerobe">
        <title>Detection of Robinsoniella peoriensis in multiple bone samples of a trauma patient.</title>
        <authorList>
            <person name="Schrottner P."/>
            <person name="Hartwich K."/>
            <person name="Bunk B."/>
            <person name="Schober I."/>
            <person name="Helbig S."/>
            <person name="Rudolph W.W."/>
            <person name="Gunzer F."/>
        </authorList>
    </citation>
    <scope>NUCLEOTIDE SEQUENCE [LARGE SCALE GENOMIC DNA]</scope>
    <source>
        <strain evidence="1 2">DSM 106044</strain>
    </source>
</reference>
<organism evidence="1 2">
    <name type="scientific">Robinsoniella peoriensis</name>
    <dbReference type="NCBI Taxonomy" id="180332"/>
    <lineage>
        <taxon>Bacteria</taxon>
        <taxon>Bacillati</taxon>
        <taxon>Bacillota</taxon>
        <taxon>Clostridia</taxon>
        <taxon>Lachnospirales</taxon>
        <taxon>Lachnospiraceae</taxon>
        <taxon>Robinsoniella</taxon>
    </lineage>
</organism>
<dbReference type="Gene3D" id="3.40.50.1000">
    <property type="entry name" value="HAD superfamily/HAD-like"/>
    <property type="match status" value="1"/>
</dbReference>
<dbReference type="RefSeq" id="WP_138002218.1">
    <property type="nucleotide sequence ID" value="NZ_QGQD01000037.1"/>
</dbReference>
<gene>
    <name evidence="1" type="ORF">DSM106044_01622</name>
</gene>
<name>A0A4U8Q985_9FIRM</name>
<sequence>MKKYKAIFFDWDGTAVLSRKAPVDEVVAPMKKLLAQGVKLAVISGTTLENIAEGKLHEYFTVEERKSLFLGLGRGAYNYAFDENGSPYLLSHRIPAKSGLIRIHDICYDIHRCLQEDYEIPTDIVFSRPNYCKIDLMVENSRGESLFLQEGEKEQLIANLNSHGFTGGIRGLIDLAEDMGRKHGITVCATTDAKYLEVGISSKSDNVNDFMDYFGNQYQIREEECSFWGDEYIGFDECLFGSDSYMITEKTRHGEFFDVSDTEGLRPNEVKQVGGGVSSFIRFLTEQNNS</sequence>
<accession>A0A4U8Q985</accession>
<dbReference type="InterPro" id="IPR023214">
    <property type="entry name" value="HAD_sf"/>
</dbReference>
<evidence type="ECO:0008006" key="3">
    <source>
        <dbReference type="Google" id="ProtNLM"/>
    </source>
</evidence>
<dbReference type="CDD" id="cd01427">
    <property type="entry name" value="HAD_like"/>
    <property type="match status" value="1"/>
</dbReference>
<dbReference type="InterPro" id="IPR036412">
    <property type="entry name" value="HAD-like_sf"/>
</dbReference>
<dbReference type="STRING" id="180332.GCA_000797495_03095"/>
<protein>
    <recommendedName>
        <fullName evidence="3">HAD family hydrolase</fullName>
    </recommendedName>
</protein>
<proteinExistence type="predicted"/>
<evidence type="ECO:0000313" key="2">
    <source>
        <dbReference type="Proteomes" id="UP000306509"/>
    </source>
</evidence>
<keyword evidence="2" id="KW-1185">Reference proteome</keyword>
<dbReference type="AlphaFoldDB" id="A0A4U8Q985"/>
<dbReference type="SUPFAM" id="SSF56784">
    <property type="entry name" value="HAD-like"/>
    <property type="match status" value="1"/>
</dbReference>
<dbReference type="EMBL" id="QGQD01000037">
    <property type="protein sequence ID" value="TLD01477.1"/>
    <property type="molecule type" value="Genomic_DNA"/>
</dbReference>